<sequence>MRNVALLSLCTLFCLTALAAAQPPDTEANRQIVQRNYLTMPEPPLGFTTTKSPIINGDQFTGFQVEVSRPGVGGEILITITLEAPKTDAEKIADVEKYIAQAEQTMTQLKFQVVKKNIPDLATYDFSKPLFLDMEYKNDQGVTKFVRERIFFTSYTTVLMIVASKEEGLELMTRWATAVKPIQ</sequence>
<gene>
    <name evidence="2" type="ORF">LOC68_18910</name>
</gene>
<comment type="caution">
    <text evidence="2">The sequence shown here is derived from an EMBL/GenBank/DDBJ whole genome shotgun (WGS) entry which is preliminary data.</text>
</comment>
<feature type="chain" id="PRO_5040896312" description="DUF1795 domain-containing protein" evidence="1">
    <location>
        <begin position="20"/>
        <end position="183"/>
    </location>
</feature>
<organism evidence="2 3">
    <name type="scientific">Blastopirellula sediminis</name>
    <dbReference type="NCBI Taxonomy" id="2894196"/>
    <lineage>
        <taxon>Bacteria</taxon>
        <taxon>Pseudomonadati</taxon>
        <taxon>Planctomycetota</taxon>
        <taxon>Planctomycetia</taxon>
        <taxon>Pirellulales</taxon>
        <taxon>Pirellulaceae</taxon>
        <taxon>Blastopirellula</taxon>
    </lineage>
</organism>
<accession>A0A9X1MPD6</accession>
<evidence type="ECO:0008006" key="4">
    <source>
        <dbReference type="Google" id="ProtNLM"/>
    </source>
</evidence>
<evidence type="ECO:0000313" key="3">
    <source>
        <dbReference type="Proteomes" id="UP001139103"/>
    </source>
</evidence>
<dbReference type="AlphaFoldDB" id="A0A9X1MPD6"/>
<keyword evidence="1" id="KW-0732">Signal</keyword>
<reference evidence="2" key="1">
    <citation type="submission" date="2021-11" db="EMBL/GenBank/DDBJ databases">
        <title>Genome sequence.</title>
        <authorList>
            <person name="Sun Q."/>
        </authorList>
    </citation>
    <scope>NUCLEOTIDE SEQUENCE</scope>
    <source>
        <strain evidence="2">JC732</strain>
    </source>
</reference>
<dbReference type="Proteomes" id="UP001139103">
    <property type="component" value="Unassembled WGS sequence"/>
</dbReference>
<evidence type="ECO:0000256" key="1">
    <source>
        <dbReference type="SAM" id="SignalP"/>
    </source>
</evidence>
<feature type="signal peptide" evidence="1">
    <location>
        <begin position="1"/>
        <end position="19"/>
    </location>
</feature>
<keyword evidence="3" id="KW-1185">Reference proteome</keyword>
<protein>
    <recommendedName>
        <fullName evidence="4">DUF1795 domain-containing protein</fullName>
    </recommendedName>
</protein>
<dbReference type="RefSeq" id="WP_230221636.1">
    <property type="nucleotide sequence ID" value="NZ_JAJKFT010000010.1"/>
</dbReference>
<dbReference type="EMBL" id="JAJKFT010000010">
    <property type="protein sequence ID" value="MCC9630471.1"/>
    <property type="molecule type" value="Genomic_DNA"/>
</dbReference>
<proteinExistence type="predicted"/>
<evidence type="ECO:0000313" key="2">
    <source>
        <dbReference type="EMBL" id="MCC9630471.1"/>
    </source>
</evidence>
<name>A0A9X1MPD6_9BACT</name>